<name>A0A4Z1J8N1_9HELO</name>
<gene>
    <name evidence="1" type="ORF">BOTNAR_0004g00620</name>
</gene>
<sequence>MGNNDINTAIQSPLTVNQYSVIGEGRPLLFALKLGQNNTKSAADYVIINAVNDILGSRNFSLELKDVGNEDERISRSLPCL</sequence>
<evidence type="ECO:0000313" key="1">
    <source>
        <dbReference type="EMBL" id="TGO70075.1"/>
    </source>
</evidence>
<dbReference type="AlphaFoldDB" id="A0A4Z1J8N1"/>
<dbReference type="OrthoDB" id="10445557at2759"/>
<protein>
    <submittedName>
        <fullName evidence="1">Uncharacterized protein</fullName>
    </submittedName>
</protein>
<proteinExistence type="predicted"/>
<accession>A0A4Z1J8N1</accession>
<organism evidence="1 2">
    <name type="scientific">Botryotinia narcissicola</name>
    <dbReference type="NCBI Taxonomy" id="278944"/>
    <lineage>
        <taxon>Eukaryota</taxon>
        <taxon>Fungi</taxon>
        <taxon>Dikarya</taxon>
        <taxon>Ascomycota</taxon>
        <taxon>Pezizomycotina</taxon>
        <taxon>Leotiomycetes</taxon>
        <taxon>Helotiales</taxon>
        <taxon>Sclerotiniaceae</taxon>
        <taxon>Botryotinia</taxon>
    </lineage>
</organism>
<dbReference type="EMBL" id="PQXJ01000004">
    <property type="protein sequence ID" value="TGO70075.1"/>
    <property type="molecule type" value="Genomic_DNA"/>
</dbReference>
<reference evidence="1 2" key="1">
    <citation type="submission" date="2017-12" db="EMBL/GenBank/DDBJ databases">
        <title>Comparative genomics of Botrytis spp.</title>
        <authorList>
            <person name="Valero-Jimenez C.A."/>
            <person name="Tapia P."/>
            <person name="Veloso J."/>
            <person name="Silva-Moreno E."/>
            <person name="Staats M."/>
            <person name="Valdes J.H."/>
            <person name="Van Kan J.A.L."/>
        </authorList>
    </citation>
    <scope>NUCLEOTIDE SEQUENCE [LARGE SCALE GENOMIC DNA]</scope>
    <source>
        <strain evidence="1 2">MUCL2120</strain>
    </source>
</reference>
<evidence type="ECO:0000313" key="2">
    <source>
        <dbReference type="Proteomes" id="UP000297452"/>
    </source>
</evidence>
<comment type="caution">
    <text evidence="1">The sequence shown here is derived from an EMBL/GenBank/DDBJ whole genome shotgun (WGS) entry which is preliminary data.</text>
</comment>
<keyword evidence="2" id="KW-1185">Reference proteome</keyword>
<dbReference type="Proteomes" id="UP000297452">
    <property type="component" value="Unassembled WGS sequence"/>
</dbReference>